<dbReference type="Proteomes" id="UP000051749">
    <property type="component" value="Unassembled WGS sequence"/>
</dbReference>
<dbReference type="OrthoDB" id="2146878at2"/>
<dbReference type="EMBL" id="FOGK01000007">
    <property type="protein sequence ID" value="SER46616.1"/>
    <property type="molecule type" value="Genomic_DNA"/>
</dbReference>
<protein>
    <submittedName>
        <fullName evidence="1">Uncharacterized protein</fullName>
    </submittedName>
</protein>
<gene>
    <name evidence="1" type="ORF">IV87_GL002050</name>
    <name evidence="2" type="ORF">SAMN04487973_10749</name>
</gene>
<evidence type="ECO:0000313" key="4">
    <source>
        <dbReference type="Proteomes" id="UP000182818"/>
    </source>
</evidence>
<organism evidence="1 3">
    <name type="scientific">Pediococcus ethanolidurans</name>
    <dbReference type="NCBI Taxonomy" id="319653"/>
    <lineage>
        <taxon>Bacteria</taxon>
        <taxon>Bacillati</taxon>
        <taxon>Bacillota</taxon>
        <taxon>Bacilli</taxon>
        <taxon>Lactobacillales</taxon>
        <taxon>Lactobacillaceae</taxon>
        <taxon>Pediococcus</taxon>
    </lineage>
</organism>
<keyword evidence="4" id="KW-1185">Reference proteome</keyword>
<sequence>MFEFTKKRRVADEVKEIIPQPVIDGIWQTLKKMKADKLVVSPVVAFVFSDDYTEDTIYVMGLQNSGAVAKEYDIAYKGEKKFLGQGTIIVIKDKPKTMSMSISELNKQSKE</sequence>
<evidence type="ECO:0000313" key="1">
    <source>
        <dbReference type="EMBL" id="KRN82666.1"/>
    </source>
</evidence>
<proteinExistence type="predicted"/>
<evidence type="ECO:0000313" key="2">
    <source>
        <dbReference type="EMBL" id="SER46616.1"/>
    </source>
</evidence>
<dbReference type="AlphaFoldDB" id="A0A0R2K7T2"/>
<accession>A0A0R2K7T2</accession>
<evidence type="ECO:0000313" key="3">
    <source>
        <dbReference type="Proteomes" id="UP000051749"/>
    </source>
</evidence>
<reference evidence="1 3" key="1">
    <citation type="journal article" date="2015" name="Genome Announc.">
        <title>Expanding the biotechnology potential of lactobacilli through comparative genomics of 213 strains and associated genera.</title>
        <authorList>
            <person name="Sun Z."/>
            <person name="Harris H.M."/>
            <person name="McCann A."/>
            <person name="Guo C."/>
            <person name="Argimon S."/>
            <person name="Zhang W."/>
            <person name="Yang X."/>
            <person name="Jeffery I.B."/>
            <person name="Cooney J.C."/>
            <person name="Kagawa T.F."/>
            <person name="Liu W."/>
            <person name="Song Y."/>
            <person name="Salvetti E."/>
            <person name="Wrobel A."/>
            <person name="Rasinkangas P."/>
            <person name="Parkhill J."/>
            <person name="Rea M.C."/>
            <person name="O'Sullivan O."/>
            <person name="Ritari J."/>
            <person name="Douillard F.P."/>
            <person name="Paul Ross R."/>
            <person name="Yang R."/>
            <person name="Briner A.E."/>
            <person name="Felis G.E."/>
            <person name="de Vos W.M."/>
            <person name="Barrangou R."/>
            <person name="Klaenhammer T.R."/>
            <person name="Caufield P.W."/>
            <person name="Cui Y."/>
            <person name="Zhang H."/>
            <person name="O'Toole P.W."/>
        </authorList>
    </citation>
    <scope>NUCLEOTIDE SEQUENCE [LARGE SCALE GENOMIC DNA]</scope>
    <source>
        <strain evidence="1 3">DSM 22301</strain>
    </source>
</reference>
<dbReference type="Proteomes" id="UP000182818">
    <property type="component" value="Unassembled WGS sequence"/>
</dbReference>
<dbReference type="RefSeq" id="WP_057805955.1">
    <property type="nucleotide sequence ID" value="NZ_BJYP01000014.1"/>
</dbReference>
<comment type="caution">
    <text evidence="1">The sequence shown here is derived from an EMBL/GenBank/DDBJ whole genome shotgun (WGS) entry which is preliminary data.</text>
</comment>
<dbReference type="PATRIC" id="fig|319653.3.peg.2088"/>
<dbReference type="GeneID" id="76043405"/>
<dbReference type="Gene3D" id="3.10.450.150">
    <property type="entry name" value="enterococcus faecalis protein"/>
    <property type="match status" value="1"/>
</dbReference>
<dbReference type="STRING" id="319653.SAMN04487973_10749"/>
<name>A0A0R2K7T2_9LACO</name>
<dbReference type="EMBL" id="JQBY01000008">
    <property type="protein sequence ID" value="KRN82666.1"/>
    <property type="molecule type" value="Genomic_DNA"/>
</dbReference>
<reference evidence="2 4" key="2">
    <citation type="submission" date="2016-10" db="EMBL/GenBank/DDBJ databases">
        <authorList>
            <person name="Varghese N."/>
            <person name="Submissions S."/>
        </authorList>
    </citation>
    <scope>NUCLEOTIDE SEQUENCE [LARGE SCALE GENOMIC DNA]</scope>
    <source>
        <strain evidence="2 4">CGMCC 1.3889</strain>
    </source>
</reference>